<reference evidence="1" key="2">
    <citation type="journal article" date="2015" name="Fish Shellfish Immunol.">
        <title>Early steps in the European eel (Anguilla anguilla)-Vibrio vulnificus interaction in the gills: Role of the RtxA13 toxin.</title>
        <authorList>
            <person name="Callol A."/>
            <person name="Pajuelo D."/>
            <person name="Ebbesson L."/>
            <person name="Teles M."/>
            <person name="MacKenzie S."/>
            <person name="Amaro C."/>
        </authorList>
    </citation>
    <scope>NUCLEOTIDE SEQUENCE</scope>
</reference>
<evidence type="ECO:0000313" key="1">
    <source>
        <dbReference type="EMBL" id="JAH47990.1"/>
    </source>
</evidence>
<dbReference type="AlphaFoldDB" id="A0A0E9T4U4"/>
<reference evidence="1" key="1">
    <citation type="submission" date="2014-11" db="EMBL/GenBank/DDBJ databases">
        <authorList>
            <person name="Amaro Gonzalez C."/>
        </authorList>
    </citation>
    <scope>NUCLEOTIDE SEQUENCE</scope>
</reference>
<name>A0A0E9T4U4_ANGAN</name>
<sequence>MSCRLHSGRYWAFWGLWSNTRKCTSATPKPFVQRLCVCVYITQLSFKKLHFILILAGTVSSEA</sequence>
<protein>
    <submittedName>
        <fullName evidence="1">Uncharacterized protein</fullName>
    </submittedName>
</protein>
<organism evidence="1">
    <name type="scientific">Anguilla anguilla</name>
    <name type="common">European freshwater eel</name>
    <name type="synonym">Muraena anguilla</name>
    <dbReference type="NCBI Taxonomy" id="7936"/>
    <lineage>
        <taxon>Eukaryota</taxon>
        <taxon>Metazoa</taxon>
        <taxon>Chordata</taxon>
        <taxon>Craniata</taxon>
        <taxon>Vertebrata</taxon>
        <taxon>Euteleostomi</taxon>
        <taxon>Actinopterygii</taxon>
        <taxon>Neopterygii</taxon>
        <taxon>Teleostei</taxon>
        <taxon>Anguilliformes</taxon>
        <taxon>Anguillidae</taxon>
        <taxon>Anguilla</taxon>
    </lineage>
</organism>
<accession>A0A0E9T4U4</accession>
<proteinExistence type="predicted"/>
<dbReference type="EMBL" id="GBXM01060587">
    <property type="protein sequence ID" value="JAH47990.1"/>
    <property type="molecule type" value="Transcribed_RNA"/>
</dbReference>